<evidence type="ECO:0000256" key="5">
    <source>
        <dbReference type="ARBA" id="ARBA00022737"/>
    </source>
</evidence>
<evidence type="ECO:0000256" key="14">
    <source>
        <dbReference type="PROSITE-ProRule" id="PRU00339"/>
    </source>
</evidence>
<dbReference type="PROSITE" id="PS50072">
    <property type="entry name" value="CSA_PPIASE_2"/>
    <property type="match status" value="1"/>
</dbReference>
<evidence type="ECO:0000313" key="17">
    <source>
        <dbReference type="Proteomes" id="UP000594262"/>
    </source>
</evidence>
<dbReference type="Pfam" id="PF00160">
    <property type="entry name" value="Pro_isomerase"/>
    <property type="match status" value="1"/>
</dbReference>
<dbReference type="CDD" id="cd01926">
    <property type="entry name" value="cyclophilin_ABH_like"/>
    <property type="match status" value="1"/>
</dbReference>
<sequence>MVEITESEPRFKVFFDVSIGGERIGRIIFELYNDIVPKTAENFRSLCVGDKGVGKSGKPLHYKGCKFHRIIKDFMIQGGDFTNGNGTGGESIYGEKFEDENFQMKHETPGLLSMANAGPGTNGSQFFITTVPTAHLDGKHVVFGKVLKGMGVVRELENVPKSGENPSKECLIDDCGQIAEGEDDGIMMVDDGTGDLLPDSPEDSDIDFKQHSMVKEAVEKVKAIGNDLFKKGEAKKALRKYGKAIRYLSHADSALDSDDGNSDEDAEVKKILISLYLNSAACKLKVDQNQSAFKDCQEVLSLDKGNVKAMYRQAQASSGMKDYENAKKTLTEAQQLDPENKAVTGELNRVKKLIADKKQKDKQMYAKMFGQ</sequence>
<dbReference type="Gene3D" id="1.25.40.10">
    <property type="entry name" value="Tetratricopeptide repeat domain"/>
    <property type="match status" value="1"/>
</dbReference>
<organism evidence="16 17">
    <name type="scientific">Clytia hemisphaerica</name>
    <dbReference type="NCBI Taxonomy" id="252671"/>
    <lineage>
        <taxon>Eukaryota</taxon>
        <taxon>Metazoa</taxon>
        <taxon>Cnidaria</taxon>
        <taxon>Hydrozoa</taxon>
        <taxon>Hydroidolina</taxon>
        <taxon>Leptothecata</taxon>
        <taxon>Obeliida</taxon>
        <taxon>Clytiidae</taxon>
        <taxon>Clytia</taxon>
    </lineage>
</organism>
<evidence type="ECO:0000313" key="16">
    <source>
        <dbReference type="EnsemblMetazoa" id="CLYHEMP021765.1"/>
    </source>
</evidence>
<protein>
    <recommendedName>
        <fullName evidence="10">Peptidyl-prolyl cis-trans isomerase D</fullName>
        <ecNumber evidence="3">5.2.1.8</ecNumber>
    </recommendedName>
    <alternativeName>
        <fullName evidence="12">40 kDa peptidyl-prolyl cis-trans isomerase</fullName>
    </alternativeName>
    <alternativeName>
        <fullName evidence="13">Cyclophilin-40</fullName>
    </alternativeName>
    <alternativeName>
        <fullName evidence="11">Rotamase D</fullName>
    </alternativeName>
</protein>
<dbReference type="GO" id="GO:0005829">
    <property type="term" value="C:cytosol"/>
    <property type="evidence" value="ECO:0007669"/>
    <property type="project" value="TreeGrafter"/>
</dbReference>
<dbReference type="PROSITE" id="PS00170">
    <property type="entry name" value="CSA_PPIASE_1"/>
    <property type="match status" value="1"/>
</dbReference>
<name>A0A7M5XDY5_9CNID</name>
<keyword evidence="4" id="KW-0963">Cytoplasm</keyword>
<dbReference type="SUPFAM" id="SSF48452">
    <property type="entry name" value="TPR-like"/>
    <property type="match status" value="1"/>
</dbReference>
<dbReference type="PANTHER" id="PTHR11071">
    <property type="entry name" value="PEPTIDYL-PROLYL CIS-TRANS ISOMERASE"/>
    <property type="match status" value="1"/>
</dbReference>
<dbReference type="GO" id="GO:0016018">
    <property type="term" value="F:cyclosporin A binding"/>
    <property type="evidence" value="ECO:0007669"/>
    <property type="project" value="TreeGrafter"/>
</dbReference>
<proteinExistence type="predicted"/>
<dbReference type="GeneID" id="136807482"/>
<dbReference type="SMART" id="SM00028">
    <property type="entry name" value="TPR"/>
    <property type="match status" value="3"/>
</dbReference>
<feature type="repeat" description="TPR" evidence="14">
    <location>
        <begin position="307"/>
        <end position="340"/>
    </location>
</feature>
<evidence type="ECO:0000256" key="13">
    <source>
        <dbReference type="ARBA" id="ARBA00082405"/>
    </source>
</evidence>
<dbReference type="OrthoDB" id="407558at2759"/>
<dbReference type="PRINTS" id="PR00153">
    <property type="entry name" value="CSAPPISMRASE"/>
</dbReference>
<comment type="subunit">
    <text evidence="9">Identified in ESR1 or NR3C1/GCR steroid receptor-chaperone complexes. Found in HSP90 chaperone complexes with kinase clients LCK or EIF2AK1. Two monomers associate with one HSP90 homodimer. Interacts with HSP90AA1. Interacts with HSP90AB1; PPID and FKBP4 compete for binding to HSP90AB1 and the interaction is mutually exclusive with the PPID:HSPA8 interaction. Interacts with HSPA8; PPID and STIP1 but not FKBP4 compete for binding to HSPA8 and the interaction is mutually exclusive with the PPID:HSP90AB1 interaction. Interacts with S100A1 and S100A2; the interactions dissociate the PPID:HSP90AA1 interaction. Interacts with S100A6. Interacts with MYB, ILF2, XRCC6, RACK1 and RPS3. Interacts with cytoplasmic dynein 1 intermediate chain (DYNC1I1 or DYNC1I2).</text>
</comment>
<dbReference type="PANTHER" id="PTHR11071:SF561">
    <property type="entry name" value="PEPTIDYL-PROLYL CIS-TRANS ISOMERASE D-RELATED"/>
    <property type="match status" value="1"/>
</dbReference>
<dbReference type="Pfam" id="PF13181">
    <property type="entry name" value="TPR_8"/>
    <property type="match status" value="1"/>
</dbReference>
<comment type="subcellular location">
    <subcellularLocation>
        <location evidence="2">Cytoplasm</location>
    </subcellularLocation>
</comment>
<evidence type="ECO:0000256" key="1">
    <source>
        <dbReference type="ARBA" id="ARBA00000971"/>
    </source>
</evidence>
<evidence type="ECO:0000256" key="11">
    <source>
        <dbReference type="ARBA" id="ARBA00076602"/>
    </source>
</evidence>
<evidence type="ECO:0000256" key="3">
    <source>
        <dbReference type="ARBA" id="ARBA00013194"/>
    </source>
</evidence>
<dbReference type="EC" id="5.2.1.8" evidence="3"/>
<dbReference type="FunFam" id="1.25.40.10:FF:000029">
    <property type="entry name" value="peptidyl-prolyl cis-trans isomerase D"/>
    <property type="match status" value="1"/>
</dbReference>
<evidence type="ECO:0000256" key="2">
    <source>
        <dbReference type="ARBA" id="ARBA00004496"/>
    </source>
</evidence>
<evidence type="ECO:0000256" key="9">
    <source>
        <dbReference type="ARBA" id="ARBA00064827"/>
    </source>
</evidence>
<dbReference type="InterPro" id="IPR019734">
    <property type="entry name" value="TPR_rpt"/>
</dbReference>
<dbReference type="PROSITE" id="PS50005">
    <property type="entry name" value="TPR"/>
    <property type="match status" value="1"/>
</dbReference>
<keyword evidence="17" id="KW-1185">Reference proteome</keyword>
<dbReference type="Gene3D" id="2.40.100.10">
    <property type="entry name" value="Cyclophilin-like"/>
    <property type="match status" value="1"/>
</dbReference>
<dbReference type="InterPro" id="IPR029000">
    <property type="entry name" value="Cyclophilin-like_dom_sf"/>
</dbReference>
<evidence type="ECO:0000256" key="7">
    <source>
        <dbReference type="ARBA" id="ARBA00023110"/>
    </source>
</evidence>
<dbReference type="InterPro" id="IPR002130">
    <property type="entry name" value="Cyclophilin-type_PPIase_dom"/>
</dbReference>
<dbReference type="Proteomes" id="UP000594262">
    <property type="component" value="Unplaced"/>
</dbReference>
<evidence type="ECO:0000259" key="15">
    <source>
        <dbReference type="PROSITE" id="PS50072"/>
    </source>
</evidence>
<dbReference type="EnsemblMetazoa" id="CLYHEMT021765.1">
    <property type="protein sequence ID" value="CLYHEMP021765.1"/>
    <property type="gene ID" value="CLYHEMG021765"/>
</dbReference>
<keyword evidence="6 14" id="KW-0802">TPR repeat</keyword>
<dbReference type="SUPFAM" id="SSF50891">
    <property type="entry name" value="Cyclophilin-like"/>
    <property type="match status" value="1"/>
</dbReference>
<accession>A0A7M5XDY5</accession>
<evidence type="ECO:0000256" key="4">
    <source>
        <dbReference type="ARBA" id="ARBA00022490"/>
    </source>
</evidence>
<dbReference type="InterPro" id="IPR011990">
    <property type="entry name" value="TPR-like_helical_dom_sf"/>
</dbReference>
<evidence type="ECO:0000256" key="8">
    <source>
        <dbReference type="ARBA" id="ARBA00023235"/>
    </source>
</evidence>
<dbReference type="FunFam" id="2.40.100.10:FF:000009">
    <property type="entry name" value="Peptidyl-prolyl cis-trans isomerase D"/>
    <property type="match status" value="1"/>
</dbReference>
<evidence type="ECO:0000256" key="10">
    <source>
        <dbReference type="ARBA" id="ARBA00074451"/>
    </source>
</evidence>
<feature type="domain" description="PPIase cyclophilin-type" evidence="15">
    <location>
        <begin position="14"/>
        <end position="177"/>
    </location>
</feature>
<reference evidence="16" key="1">
    <citation type="submission" date="2021-01" db="UniProtKB">
        <authorList>
            <consortium name="EnsemblMetazoa"/>
        </authorList>
    </citation>
    <scope>IDENTIFICATION</scope>
</reference>
<dbReference type="GO" id="GO:0006457">
    <property type="term" value="P:protein folding"/>
    <property type="evidence" value="ECO:0007669"/>
    <property type="project" value="InterPro"/>
</dbReference>
<comment type="catalytic activity">
    <reaction evidence="1">
        <text>[protein]-peptidylproline (omega=180) = [protein]-peptidylproline (omega=0)</text>
        <dbReference type="Rhea" id="RHEA:16237"/>
        <dbReference type="Rhea" id="RHEA-COMP:10747"/>
        <dbReference type="Rhea" id="RHEA-COMP:10748"/>
        <dbReference type="ChEBI" id="CHEBI:83833"/>
        <dbReference type="ChEBI" id="CHEBI:83834"/>
        <dbReference type="EC" id="5.2.1.8"/>
    </reaction>
</comment>
<dbReference type="InterPro" id="IPR020892">
    <property type="entry name" value="Cyclophilin-type_PPIase_CS"/>
</dbReference>
<dbReference type="RefSeq" id="XP_066920163.1">
    <property type="nucleotide sequence ID" value="XM_067064062.1"/>
</dbReference>
<evidence type="ECO:0000256" key="6">
    <source>
        <dbReference type="ARBA" id="ARBA00022803"/>
    </source>
</evidence>
<evidence type="ECO:0000256" key="12">
    <source>
        <dbReference type="ARBA" id="ARBA00077823"/>
    </source>
</evidence>
<keyword evidence="5" id="KW-0677">Repeat</keyword>
<keyword evidence="8" id="KW-0413">Isomerase</keyword>
<dbReference type="AlphaFoldDB" id="A0A7M5XDY5"/>
<dbReference type="GO" id="GO:0003755">
    <property type="term" value="F:peptidyl-prolyl cis-trans isomerase activity"/>
    <property type="evidence" value="ECO:0007669"/>
    <property type="project" value="UniProtKB-KW"/>
</dbReference>
<keyword evidence="7" id="KW-0697">Rotamase</keyword>